<name>A0ACB8U593_9APHY</name>
<keyword evidence="2" id="KW-1185">Reference proteome</keyword>
<protein>
    <submittedName>
        <fullName evidence="1">Uncharacterized protein</fullName>
    </submittedName>
</protein>
<gene>
    <name evidence="1" type="ORF">BDY19DRAFT_1056546</name>
</gene>
<proteinExistence type="predicted"/>
<reference evidence="1" key="1">
    <citation type="journal article" date="2021" name="Environ. Microbiol.">
        <title>Gene family expansions and transcriptome signatures uncover fungal adaptations to wood decay.</title>
        <authorList>
            <person name="Hage H."/>
            <person name="Miyauchi S."/>
            <person name="Viragh M."/>
            <person name="Drula E."/>
            <person name="Min B."/>
            <person name="Chaduli D."/>
            <person name="Navarro D."/>
            <person name="Favel A."/>
            <person name="Norest M."/>
            <person name="Lesage-Meessen L."/>
            <person name="Balint B."/>
            <person name="Merenyi Z."/>
            <person name="de Eugenio L."/>
            <person name="Morin E."/>
            <person name="Martinez A.T."/>
            <person name="Baldrian P."/>
            <person name="Stursova M."/>
            <person name="Martinez M.J."/>
            <person name="Novotny C."/>
            <person name="Magnuson J.K."/>
            <person name="Spatafora J.W."/>
            <person name="Maurice S."/>
            <person name="Pangilinan J."/>
            <person name="Andreopoulos W."/>
            <person name="LaButti K."/>
            <person name="Hundley H."/>
            <person name="Na H."/>
            <person name="Kuo A."/>
            <person name="Barry K."/>
            <person name="Lipzen A."/>
            <person name="Henrissat B."/>
            <person name="Riley R."/>
            <person name="Ahrendt S."/>
            <person name="Nagy L.G."/>
            <person name="Grigoriev I.V."/>
            <person name="Martin F."/>
            <person name="Rosso M.N."/>
        </authorList>
    </citation>
    <scope>NUCLEOTIDE SEQUENCE</scope>
    <source>
        <strain evidence="1">CBS 384.51</strain>
    </source>
</reference>
<evidence type="ECO:0000313" key="1">
    <source>
        <dbReference type="EMBL" id="KAI0089552.1"/>
    </source>
</evidence>
<sequence>MDINLKVQIVPFSYFKDYLLPPLHNQLDIATVVNGLRETKDIYKLEHDSTENSQSRWSLFPVDPADTYDFNEDRVFGPFPLLADAIAKQAKSLFHELGVDPEPEQTVTFLCNPTMAPVSTSRHSASKPDGYGVLVERSVDHIDEKTEAPHWDDIVVPGEMKKCGRAEDFNHNNAKLLWSLRHAMRETVYRRFIFGYTIENTQMRLWFCSRSDIIASDAFNFIMDHETVVHFFLSIMFAQKSRLGYDPTISVAKRAKDQRSTKYGIKVRGKDGRESTYIMEEVVANMSSGTLQGRSTRVWRGKKADANGHSTGHNMVIKDCWIDSSREREGDFLAEIFEAAKKSPNPEHLPRIQKHFLTVVQHGDVFIDGEQDNTFGLLRGDADFPEPKRVLTLRCSSETREMINPPTGLVRVDQATIDWLHHLQLHHDKFHYRIVFDSEEDCDPIDKLTSVRGIWYALTGALTGLATLHQLGFIHRDISPGNILVGCGIPGSVKGGTGKIIDLEFCKRIDDDKPVHQRRTGTPYFIPVEVEKQAYKFGPMLQTDPEASELGSSELEFLGEDEDDPSSDMSTNSLRSASLNDSPFLYNPLHDLESIWWVAVYLVFLRPIVEKHSVTNGKTQGERSKKEDDQGEEQCFTAIFTSTHPPVEQRALQLLVDYDRRSDTFTNPGGFLNRIRPGLHKSLISIATDLDKARMYIRNAYISAEAGLYTTGVDFKAVLPIIHKQLAAIFEKIPKGVPKDLEFKPMPTSSVYPTTVTVSSNRGVSLDSKLVPHNIKKHPRDESDGDDEQIYVRGAIQVERMEALCSPTREWARRNSKHARYEAKSD</sequence>
<dbReference type="EMBL" id="MU274910">
    <property type="protein sequence ID" value="KAI0089552.1"/>
    <property type="molecule type" value="Genomic_DNA"/>
</dbReference>
<organism evidence="1 2">
    <name type="scientific">Irpex rosettiformis</name>
    <dbReference type="NCBI Taxonomy" id="378272"/>
    <lineage>
        <taxon>Eukaryota</taxon>
        <taxon>Fungi</taxon>
        <taxon>Dikarya</taxon>
        <taxon>Basidiomycota</taxon>
        <taxon>Agaricomycotina</taxon>
        <taxon>Agaricomycetes</taxon>
        <taxon>Polyporales</taxon>
        <taxon>Irpicaceae</taxon>
        <taxon>Irpex</taxon>
    </lineage>
</organism>
<comment type="caution">
    <text evidence="1">The sequence shown here is derived from an EMBL/GenBank/DDBJ whole genome shotgun (WGS) entry which is preliminary data.</text>
</comment>
<dbReference type="Proteomes" id="UP001055072">
    <property type="component" value="Unassembled WGS sequence"/>
</dbReference>
<accession>A0ACB8U593</accession>
<evidence type="ECO:0000313" key="2">
    <source>
        <dbReference type="Proteomes" id="UP001055072"/>
    </source>
</evidence>